<dbReference type="Proteomes" id="UP000544742">
    <property type="component" value="Unassembled WGS sequence"/>
</dbReference>
<gene>
    <name evidence="1" type="ORF">GX426_02155</name>
</gene>
<evidence type="ECO:0000313" key="1">
    <source>
        <dbReference type="EMBL" id="NLJ21901.1"/>
    </source>
</evidence>
<name>A0A7K4AFY5_METSH</name>
<reference evidence="1 2" key="1">
    <citation type="journal article" date="2020" name="Biotechnol. Biofuels">
        <title>New insights from the biogas microbiome by comprehensive genome-resolved metagenomics of nearly 1600 species originating from multiple anaerobic digesters.</title>
        <authorList>
            <person name="Campanaro S."/>
            <person name="Treu L."/>
            <person name="Rodriguez-R L.M."/>
            <person name="Kovalovszki A."/>
            <person name="Ziels R.M."/>
            <person name="Maus I."/>
            <person name="Zhu X."/>
            <person name="Kougias P.G."/>
            <person name="Basile A."/>
            <person name="Luo G."/>
            <person name="Schluter A."/>
            <person name="Konstantinidis K.T."/>
            <person name="Angelidaki I."/>
        </authorList>
    </citation>
    <scope>NUCLEOTIDE SEQUENCE [LARGE SCALE GENOMIC DNA]</scope>
    <source>
        <strain evidence="1">AS27yjCOA_157</strain>
    </source>
</reference>
<accession>A0A7K4AFY5</accession>
<sequence>MISDDLLKDSELEEKDIDQIDHKIKRGIAEKLRVLSTREILSLLSIHEPDF</sequence>
<evidence type="ECO:0000313" key="2">
    <source>
        <dbReference type="Proteomes" id="UP000544742"/>
    </source>
</evidence>
<proteinExistence type="predicted"/>
<organism evidence="1 2">
    <name type="scientific">Methanothrix soehngenii</name>
    <name type="common">Methanosaeta concilii</name>
    <dbReference type="NCBI Taxonomy" id="2223"/>
    <lineage>
        <taxon>Archaea</taxon>
        <taxon>Methanobacteriati</taxon>
        <taxon>Methanobacteriota</taxon>
        <taxon>Stenosarchaea group</taxon>
        <taxon>Methanomicrobia</taxon>
        <taxon>Methanotrichales</taxon>
        <taxon>Methanotrichaceae</taxon>
        <taxon>Methanothrix</taxon>
    </lineage>
</organism>
<dbReference type="AlphaFoldDB" id="A0A7K4AFY5"/>
<protein>
    <submittedName>
        <fullName evidence="1">Uncharacterized protein</fullName>
    </submittedName>
</protein>
<dbReference type="EMBL" id="JAAYUN010000041">
    <property type="protein sequence ID" value="NLJ21901.1"/>
    <property type="molecule type" value="Genomic_DNA"/>
</dbReference>
<comment type="caution">
    <text evidence="1">The sequence shown here is derived from an EMBL/GenBank/DDBJ whole genome shotgun (WGS) entry which is preliminary data.</text>
</comment>